<dbReference type="Proteomes" id="UP000306196">
    <property type="component" value="Unassembled WGS sequence"/>
</dbReference>
<evidence type="ECO:0000313" key="5">
    <source>
        <dbReference type="EMBL" id="TLD68836.1"/>
    </source>
</evidence>
<evidence type="ECO:0000256" key="3">
    <source>
        <dbReference type="ARBA" id="ARBA00023163"/>
    </source>
</evidence>
<dbReference type="Gene3D" id="1.10.10.60">
    <property type="entry name" value="Homeodomain-like"/>
    <property type="match status" value="1"/>
</dbReference>
<keyword evidence="1" id="KW-0805">Transcription regulation</keyword>
<dbReference type="SMART" id="SM00342">
    <property type="entry name" value="HTH_ARAC"/>
    <property type="match status" value="1"/>
</dbReference>
<dbReference type="PROSITE" id="PS01124">
    <property type="entry name" value="HTH_ARAC_FAMILY_2"/>
    <property type="match status" value="1"/>
</dbReference>
<name>A0A5R8K944_9BACT</name>
<dbReference type="Pfam" id="PF13377">
    <property type="entry name" value="Peripla_BP_3"/>
    <property type="match status" value="1"/>
</dbReference>
<dbReference type="PANTHER" id="PTHR30146:SF24">
    <property type="entry name" value="XYLOSE OPERON REGULATORY PROTEIN"/>
    <property type="match status" value="1"/>
</dbReference>
<comment type="caution">
    <text evidence="5">The sequence shown here is derived from an EMBL/GenBank/DDBJ whole genome shotgun (WGS) entry which is preliminary data.</text>
</comment>
<feature type="domain" description="HTH araC/xylS-type" evidence="4">
    <location>
        <begin position="286"/>
        <end position="384"/>
    </location>
</feature>
<gene>
    <name evidence="5" type="ORF">FEM03_20385</name>
</gene>
<dbReference type="CDD" id="cd01543">
    <property type="entry name" value="PBP1_XylR"/>
    <property type="match status" value="1"/>
</dbReference>
<evidence type="ECO:0000259" key="4">
    <source>
        <dbReference type="PROSITE" id="PS01124"/>
    </source>
</evidence>
<accession>A0A5R8K944</accession>
<keyword evidence="3" id="KW-0804">Transcription</keyword>
<evidence type="ECO:0000256" key="1">
    <source>
        <dbReference type="ARBA" id="ARBA00023015"/>
    </source>
</evidence>
<dbReference type="Pfam" id="PF22177">
    <property type="entry name" value="PBP1_XylR"/>
    <property type="match status" value="1"/>
</dbReference>
<keyword evidence="6" id="KW-1185">Reference proteome</keyword>
<dbReference type="GO" id="GO:0000976">
    <property type="term" value="F:transcription cis-regulatory region binding"/>
    <property type="evidence" value="ECO:0007669"/>
    <property type="project" value="TreeGrafter"/>
</dbReference>
<dbReference type="SUPFAM" id="SSF53822">
    <property type="entry name" value="Periplasmic binding protein-like I"/>
    <property type="match status" value="1"/>
</dbReference>
<dbReference type="PANTHER" id="PTHR30146">
    <property type="entry name" value="LACI-RELATED TRANSCRIPTIONAL REPRESSOR"/>
    <property type="match status" value="1"/>
</dbReference>
<evidence type="ECO:0000313" key="6">
    <source>
        <dbReference type="Proteomes" id="UP000306196"/>
    </source>
</evidence>
<evidence type="ECO:0000256" key="2">
    <source>
        <dbReference type="ARBA" id="ARBA00023125"/>
    </source>
</evidence>
<organism evidence="5 6">
    <name type="scientific">Phragmitibacter flavus</name>
    <dbReference type="NCBI Taxonomy" id="2576071"/>
    <lineage>
        <taxon>Bacteria</taxon>
        <taxon>Pseudomonadati</taxon>
        <taxon>Verrucomicrobiota</taxon>
        <taxon>Verrucomicrobiia</taxon>
        <taxon>Verrucomicrobiales</taxon>
        <taxon>Verrucomicrobiaceae</taxon>
        <taxon>Phragmitibacter</taxon>
    </lineage>
</organism>
<dbReference type="InterPro" id="IPR046335">
    <property type="entry name" value="LacI/GalR-like_sensor"/>
</dbReference>
<dbReference type="InterPro" id="IPR018060">
    <property type="entry name" value="HTH_AraC"/>
</dbReference>
<dbReference type="SUPFAM" id="SSF46689">
    <property type="entry name" value="Homeodomain-like"/>
    <property type="match status" value="1"/>
</dbReference>
<dbReference type="EMBL" id="VAUV01000018">
    <property type="protein sequence ID" value="TLD68836.1"/>
    <property type="molecule type" value="Genomic_DNA"/>
</dbReference>
<dbReference type="GO" id="GO:0003700">
    <property type="term" value="F:DNA-binding transcription factor activity"/>
    <property type="evidence" value="ECO:0007669"/>
    <property type="project" value="InterPro"/>
</dbReference>
<reference evidence="5 6" key="1">
    <citation type="submission" date="2019-05" db="EMBL/GenBank/DDBJ databases">
        <title>Verrucobacter flavum gen. nov., sp. nov. a new member of the family Verrucomicrobiaceae.</title>
        <authorList>
            <person name="Szuroczki S."/>
            <person name="Abbaszade G."/>
            <person name="Szabo A."/>
            <person name="Felfoldi T."/>
            <person name="Schumann P."/>
            <person name="Boka K."/>
            <person name="Keki Z."/>
            <person name="Toumi M."/>
            <person name="Toth E."/>
        </authorList>
    </citation>
    <scope>NUCLEOTIDE SEQUENCE [LARGE SCALE GENOMIC DNA]</scope>
    <source>
        <strain evidence="5 6">MG-N-17</strain>
    </source>
</reference>
<dbReference type="Pfam" id="PF12833">
    <property type="entry name" value="HTH_18"/>
    <property type="match status" value="1"/>
</dbReference>
<dbReference type="InterPro" id="IPR009057">
    <property type="entry name" value="Homeodomain-like_sf"/>
</dbReference>
<dbReference type="Gene3D" id="3.40.50.2300">
    <property type="match status" value="2"/>
</dbReference>
<keyword evidence="2" id="KW-0238">DNA-binding</keyword>
<dbReference type="InterPro" id="IPR028082">
    <property type="entry name" value="Peripla_BP_I"/>
</dbReference>
<proteinExistence type="predicted"/>
<dbReference type="AlphaFoldDB" id="A0A5R8K944"/>
<dbReference type="RefSeq" id="WP_138088153.1">
    <property type="nucleotide sequence ID" value="NZ_VAUV01000018.1"/>
</dbReference>
<dbReference type="InterPro" id="IPR054031">
    <property type="entry name" value="XylR_PBP1"/>
</dbReference>
<sequence length="387" mass="43337">MAREKIPQIAVLVDTSRSYGRDIVQGIRRYATEHGPWSLFLEPRDLMSQFPKWLEGWSGDGILARSGSAEMLSQLEATGLPVVELRTTSLKHGFPFVGMDNRQMGERVAGHLRSRGFQRFAGYLDPSERYFLERMERFVEVVNEEGFGCPVFEAFSPSREMTWDEHQRALADWLVALEKPVGVFACSDQLGFWLLDAARRAGILVPEQVAVVGAENDSTLCETAWPPLSSVQFRGQAVGFAAAELLAEWMKSGKKEAPRMSVGLPTGDIVVRQSSEIVAVEDEQLARALFFIREHAAEGIGVKEVARAACLSRSVLERRMMSVLGRSPGEEINRVKFRLVENLLAQSDLTLAAIAERAGFEHPQYMAEAFKRRSGMTPGEFRKRRKI</sequence>
<dbReference type="OrthoDB" id="9792510at2"/>
<protein>
    <submittedName>
        <fullName evidence="5">Helix-turn-helix domain-containing protein</fullName>
    </submittedName>
</protein>